<name>A0ABX1SCK6_9PSEU</name>
<dbReference type="PANTHER" id="PTHR32419">
    <property type="entry name" value="GLUTATHIONYL-HYDROQUINONE REDUCTASE"/>
    <property type="match status" value="1"/>
</dbReference>
<sequence>MYHHHFTANLRRLTDYPNLWGYARDRYRIPAFRETTNLDHIRRHYYGTHPTVNPRRIVPAGPIVDRDAPAGRGAGPARADRARRPARAA</sequence>
<feature type="region of interest" description="Disordered" evidence="1">
    <location>
        <begin position="49"/>
        <end position="89"/>
    </location>
</feature>
<dbReference type="Proteomes" id="UP000820669">
    <property type="component" value="Unassembled WGS sequence"/>
</dbReference>
<dbReference type="RefSeq" id="WP_169382781.1">
    <property type="nucleotide sequence ID" value="NZ_JAAXLA010000034.1"/>
</dbReference>
<dbReference type="InterPro" id="IPR036282">
    <property type="entry name" value="Glutathione-S-Trfase_C_sf"/>
</dbReference>
<organism evidence="2 3">
    <name type="scientific">Pseudonocardia acidicola</name>
    <dbReference type="NCBI Taxonomy" id="2724939"/>
    <lineage>
        <taxon>Bacteria</taxon>
        <taxon>Bacillati</taxon>
        <taxon>Actinomycetota</taxon>
        <taxon>Actinomycetes</taxon>
        <taxon>Pseudonocardiales</taxon>
        <taxon>Pseudonocardiaceae</taxon>
        <taxon>Pseudonocardia</taxon>
    </lineage>
</organism>
<accession>A0ABX1SCK6</accession>
<evidence type="ECO:0000313" key="3">
    <source>
        <dbReference type="Proteomes" id="UP000820669"/>
    </source>
</evidence>
<keyword evidence="3" id="KW-1185">Reference proteome</keyword>
<comment type="caution">
    <text evidence="2">The sequence shown here is derived from an EMBL/GenBank/DDBJ whole genome shotgun (WGS) entry which is preliminary data.</text>
</comment>
<protein>
    <recommendedName>
        <fullName evidence="4">Berberine/berberine-like domain-containing protein</fullName>
    </recommendedName>
</protein>
<proteinExistence type="predicted"/>
<dbReference type="InterPro" id="IPR016639">
    <property type="entry name" value="GST_Omega/GSH"/>
</dbReference>
<dbReference type="SUPFAM" id="SSF47616">
    <property type="entry name" value="GST C-terminal domain-like"/>
    <property type="match status" value="1"/>
</dbReference>
<dbReference type="Gene3D" id="1.20.1050.10">
    <property type="match status" value="1"/>
</dbReference>
<evidence type="ECO:0000313" key="2">
    <source>
        <dbReference type="EMBL" id="NMH99295.1"/>
    </source>
</evidence>
<evidence type="ECO:0000256" key="1">
    <source>
        <dbReference type="SAM" id="MobiDB-lite"/>
    </source>
</evidence>
<dbReference type="PANTHER" id="PTHR32419:SF6">
    <property type="entry name" value="GLUTATHIONE S-TRANSFERASE OMEGA-LIKE 1-RELATED"/>
    <property type="match status" value="1"/>
</dbReference>
<reference evidence="2 3" key="1">
    <citation type="submission" date="2020-04" db="EMBL/GenBank/DDBJ databases">
        <authorList>
            <person name="Klaysubun C."/>
            <person name="Duangmal K."/>
            <person name="Lipun K."/>
        </authorList>
    </citation>
    <scope>NUCLEOTIDE SEQUENCE [LARGE SCALE GENOMIC DNA]</scope>
    <source>
        <strain evidence="2 3">K10HN5</strain>
    </source>
</reference>
<gene>
    <name evidence="2" type="ORF">HF526_18550</name>
</gene>
<dbReference type="EMBL" id="JAAXLA010000034">
    <property type="protein sequence ID" value="NMH99295.1"/>
    <property type="molecule type" value="Genomic_DNA"/>
</dbReference>
<evidence type="ECO:0008006" key="4">
    <source>
        <dbReference type="Google" id="ProtNLM"/>
    </source>
</evidence>